<dbReference type="AlphaFoldDB" id="A0A7S3WUC4"/>
<sequence>MRTAADPMQTGPTQNDLESTYNADISSSDLLLRQKPYGPVSVRVDQRFLAPRAVSLSVSIHSLCYGDRKVPLCEVESCNHVEGARLRVNLANRERPKWFTFSSAAEAAAFCAVTRRCLDHAAPPHASPRSDKKRAGRGVLGGLRALLREKTTPQDDMLLARTFAFSDESTGGGGSAAARSAASARSRSAAEAAQGPGGFEGCAERHPLELALFGVLLPLLFAGYWLSDAGRDYFDRRGTWLRAACRVWEVETFVSRRYHHGKWAEARNAEYRNGEIFILERAWNVSVVAPTVAHGRANSHWHKIQHTLTGAALDPSARYTRASGRPFRSGCGSLATTAITGAATSYRKGGRSGRRPLTLRTTPRRAPARGVDAGRLLQLRHACRHVGERDRAVHTDLGRDRPRVARGRHGARLPRRGGRGARGGPEPLRRRSELGAAARLQLDDTLLCPRSRRRPRPRPRSPPAAPLTQPAAPCSGGRRPDGLLHRRGAVELLPRLVHRRGLHLHRRARAVRLAAPSEGRARPAQVHCTAEGPCRPSPSPPSPTAGEEAPPEDWLASMRSMSAEFRETM</sequence>
<evidence type="ECO:0000256" key="1">
    <source>
        <dbReference type="SAM" id="MobiDB-lite"/>
    </source>
</evidence>
<accession>A0A7S3WUC4</accession>
<name>A0A7S3WUC4_EMIHU</name>
<feature type="compositionally biased region" description="Basic and acidic residues" evidence="1">
    <location>
        <begin position="393"/>
        <end position="403"/>
    </location>
</feature>
<organism evidence="2">
    <name type="scientific">Emiliania huxleyi</name>
    <name type="common">Coccolithophore</name>
    <name type="synonym">Pontosphaera huxleyi</name>
    <dbReference type="NCBI Taxonomy" id="2903"/>
    <lineage>
        <taxon>Eukaryota</taxon>
        <taxon>Haptista</taxon>
        <taxon>Haptophyta</taxon>
        <taxon>Prymnesiophyceae</taxon>
        <taxon>Isochrysidales</taxon>
        <taxon>Noelaerhabdaceae</taxon>
        <taxon>Emiliania</taxon>
    </lineage>
</organism>
<feature type="compositionally biased region" description="Basic residues" evidence="1">
    <location>
        <begin position="450"/>
        <end position="459"/>
    </location>
</feature>
<feature type="compositionally biased region" description="Basic residues" evidence="1">
    <location>
        <begin position="404"/>
        <end position="419"/>
    </location>
</feature>
<gene>
    <name evidence="2" type="ORF">EHUX00137_LOCUS34750</name>
</gene>
<protein>
    <submittedName>
        <fullName evidence="2">Uncharacterized protein</fullName>
    </submittedName>
</protein>
<dbReference type="EMBL" id="HBIR01044507">
    <property type="protein sequence ID" value="CAE0578086.1"/>
    <property type="molecule type" value="Transcribed_RNA"/>
</dbReference>
<feature type="region of interest" description="Disordered" evidence="1">
    <location>
        <begin position="342"/>
        <end position="370"/>
    </location>
</feature>
<evidence type="ECO:0000313" key="2">
    <source>
        <dbReference type="EMBL" id="CAE0578086.1"/>
    </source>
</evidence>
<proteinExistence type="predicted"/>
<feature type="region of interest" description="Disordered" evidence="1">
    <location>
        <begin position="393"/>
        <end position="482"/>
    </location>
</feature>
<feature type="region of interest" description="Disordered" evidence="1">
    <location>
        <begin position="515"/>
        <end position="569"/>
    </location>
</feature>
<reference evidence="2" key="1">
    <citation type="submission" date="2021-01" db="EMBL/GenBank/DDBJ databases">
        <authorList>
            <person name="Corre E."/>
            <person name="Pelletier E."/>
            <person name="Niang G."/>
            <person name="Scheremetjew M."/>
            <person name="Finn R."/>
            <person name="Kale V."/>
            <person name="Holt S."/>
            <person name="Cochrane G."/>
            <person name="Meng A."/>
            <person name="Brown T."/>
            <person name="Cohen L."/>
        </authorList>
    </citation>
    <scope>NUCLEOTIDE SEQUENCE</scope>
    <source>
        <strain evidence="2">379</strain>
    </source>
</reference>